<dbReference type="PANTHER" id="PTHR11017">
    <property type="entry name" value="LEUCINE-RICH REPEAT-CONTAINING PROTEIN"/>
    <property type="match status" value="1"/>
</dbReference>
<dbReference type="Pfam" id="PF00931">
    <property type="entry name" value="NB-ARC"/>
    <property type="match status" value="1"/>
</dbReference>
<dbReference type="Gene3D" id="3.40.50.10140">
    <property type="entry name" value="Toll/interleukin-1 receptor homology (TIR) domain"/>
    <property type="match status" value="1"/>
</dbReference>
<evidence type="ECO:0000313" key="5">
    <source>
        <dbReference type="Proteomes" id="UP000737018"/>
    </source>
</evidence>
<sequence>MAAISTQSATSSSSISSSTPQGKYNVFLSFREKVQAWRNALREVANLKGWHVQDRPESQIIQSIVGELWHKLSYAFSEYTENLVGIISRAEKLKSCLDLGSNNVRMVGIWGMRGIGKTTLARVVFCMVSNKFEDKFEGCCFLANVRGVCKKDGLVRLQQQLILQILNENMVVEDVNEGVFVIKNKLRHKKILLVLDDVDQLNQLNKLVGDHIWFGLGSRVIITTRDKHLLQTHGVDEIYEANGLAHAESLHLLSLKALKKDYSPEDYLELSRDFVYYANDFSLAIEILGSFFLVEVSINGKVH</sequence>
<feature type="compositionally biased region" description="Low complexity" evidence="1">
    <location>
        <begin position="1"/>
        <end position="19"/>
    </location>
</feature>
<dbReference type="PANTHER" id="PTHR11017:SF573">
    <property type="entry name" value="ADP-RIBOSYL CYCLASE_CYCLIC ADP-RIBOSE HYDROLASE"/>
    <property type="match status" value="1"/>
</dbReference>
<name>A0A8J4QZ39_9ROSI</name>
<evidence type="ECO:0000259" key="3">
    <source>
        <dbReference type="Pfam" id="PF01582"/>
    </source>
</evidence>
<evidence type="ECO:0000313" key="4">
    <source>
        <dbReference type="EMBL" id="KAF3954272.1"/>
    </source>
</evidence>
<protein>
    <recommendedName>
        <fullName evidence="6">TMV resistance protein N-like</fullName>
    </recommendedName>
</protein>
<evidence type="ECO:0000259" key="2">
    <source>
        <dbReference type="Pfam" id="PF00931"/>
    </source>
</evidence>
<dbReference type="InterPro" id="IPR002182">
    <property type="entry name" value="NB-ARC"/>
</dbReference>
<evidence type="ECO:0000256" key="1">
    <source>
        <dbReference type="SAM" id="MobiDB-lite"/>
    </source>
</evidence>
<dbReference type="GO" id="GO:0006952">
    <property type="term" value="P:defense response"/>
    <property type="evidence" value="ECO:0007669"/>
    <property type="project" value="InterPro"/>
</dbReference>
<dbReference type="PRINTS" id="PR00364">
    <property type="entry name" value="DISEASERSIST"/>
</dbReference>
<feature type="domain" description="NB-ARC" evidence="2">
    <location>
        <begin position="91"/>
        <end position="261"/>
    </location>
</feature>
<feature type="domain" description="TIR" evidence="3">
    <location>
        <begin position="31"/>
        <end position="85"/>
    </location>
</feature>
<comment type="caution">
    <text evidence="4">The sequence shown here is derived from an EMBL/GenBank/DDBJ whole genome shotgun (WGS) entry which is preliminary data.</text>
</comment>
<dbReference type="Pfam" id="PF01582">
    <property type="entry name" value="TIR"/>
    <property type="match status" value="1"/>
</dbReference>
<evidence type="ECO:0008006" key="6">
    <source>
        <dbReference type="Google" id="ProtNLM"/>
    </source>
</evidence>
<dbReference type="InterPro" id="IPR000157">
    <property type="entry name" value="TIR_dom"/>
</dbReference>
<dbReference type="InterPro" id="IPR044974">
    <property type="entry name" value="Disease_R_plants"/>
</dbReference>
<dbReference type="Proteomes" id="UP000737018">
    <property type="component" value="Unassembled WGS sequence"/>
</dbReference>
<dbReference type="InterPro" id="IPR035897">
    <property type="entry name" value="Toll_tir_struct_dom_sf"/>
</dbReference>
<organism evidence="4 5">
    <name type="scientific">Castanea mollissima</name>
    <name type="common">Chinese chestnut</name>
    <dbReference type="NCBI Taxonomy" id="60419"/>
    <lineage>
        <taxon>Eukaryota</taxon>
        <taxon>Viridiplantae</taxon>
        <taxon>Streptophyta</taxon>
        <taxon>Embryophyta</taxon>
        <taxon>Tracheophyta</taxon>
        <taxon>Spermatophyta</taxon>
        <taxon>Magnoliopsida</taxon>
        <taxon>eudicotyledons</taxon>
        <taxon>Gunneridae</taxon>
        <taxon>Pentapetalae</taxon>
        <taxon>rosids</taxon>
        <taxon>fabids</taxon>
        <taxon>Fagales</taxon>
        <taxon>Fagaceae</taxon>
        <taxon>Castanea</taxon>
    </lineage>
</organism>
<accession>A0A8J4QZ39</accession>
<gene>
    <name evidence="4" type="ORF">CMV_020364</name>
</gene>
<feature type="region of interest" description="Disordered" evidence="1">
    <location>
        <begin position="1"/>
        <end position="21"/>
    </location>
</feature>
<dbReference type="GO" id="GO:0043531">
    <property type="term" value="F:ADP binding"/>
    <property type="evidence" value="ECO:0007669"/>
    <property type="project" value="InterPro"/>
</dbReference>
<dbReference type="AlphaFoldDB" id="A0A8J4QZ39"/>
<dbReference type="OrthoDB" id="1930487at2759"/>
<reference evidence="4" key="1">
    <citation type="submission" date="2020-03" db="EMBL/GenBank/DDBJ databases">
        <title>Castanea mollissima Vanexum genome sequencing.</title>
        <authorList>
            <person name="Staton M."/>
        </authorList>
    </citation>
    <scope>NUCLEOTIDE SEQUENCE</scope>
    <source>
        <tissue evidence="4">Leaf</tissue>
    </source>
</reference>
<dbReference type="SUPFAM" id="SSF52540">
    <property type="entry name" value="P-loop containing nucleoside triphosphate hydrolases"/>
    <property type="match status" value="1"/>
</dbReference>
<dbReference type="InterPro" id="IPR027417">
    <property type="entry name" value="P-loop_NTPase"/>
</dbReference>
<dbReference type="Gene3D" id="3.40.50.300">
    <property type="entry name" value="P-loop containing nucleotide triphosphate hydrolases"/>
    <property type="match status" value="1"/>
</dbReference>
<proteinExistence type="predicted"/>
<dbReference type="GO" id="GO:0007165">
    <property type="term" value="P:signal transduction"/>
    <property type="evidence" value="ECO:0007669"/>
    <property type="project" value="InterPro"/>
</dbReference>
<dbReference type="EMBL" id="JRKL02003762">
    <property type="protein sequence ID" value="KAF3954272.1"/>
    <property type="molecule type" value="Genomic_DNA"/>
</dbReference>
<keyword evidence="5" id="KW-1185">Reference proteome</keyword>